<dbReference type="InterPro" id="IPR040508">
    <property type="entry name" value="AbiJ_NTD5"/>
</dbReference>
<dbReference type="Pfam" id="PF18865">
    <property type="entry name" value="AbiJ_NTD5"/>
    <property type="match status" value="1"/>
</dbReference>
<dbReference type="OrthoDB" id="9815193at2"/>
<dbReference type="RefSeq" id="WP_073240166.1">
    <property type="nucleotide sequence ID" value="NZ_FQUY01000035.1"/>
</dbReference>
<dbReference type="STRING" id="1121429.SAMN02745133_03002"/>
<dbReference type="Proteomes" id="UP000184148">
    <property type="component" value="Unassembled WGS sequence"/>
</dbReference>
<protein>
    <recommendedName>
        <fullName evidence="1">AbiJ N-terminal domain-containing protein</fullName>
    </recommendedName>
</protein>
<proteinExistence type="predicted"/>
<dbReference type="AlphaFoldDB" id="A0A1M5CQV2"/>
<keyword evidence="3" id="KW-1185">Reference proteome</keyword>
<reference evidence="3" key="1">
    <citation type="submission" date="2016-11" db="EMBL/GenBank/DDBJ databases">
        <authorList>
            <person name="Varghese N."/>
            <person name="Submissions S."/>
        </authorList>
    </citation>
    <scope>NUCLEOTIDE SEQUENCE [LARGE SCALE GENOMIC DNA]</scope>
    <source>
        <strain evidence="3">DSM 12395</strain>
    </source>
</reference>
<accession>A0A1M5CQV2</accession>
<feature type="domain" description="AbiJ N-terminal" evidence="1">
    <location>
        <begin position="7"/>
        <end position="89"/>
    </location>
</feature>
<sequence>MEARAYKQNLILGLKWAIEAKFDQSDWQEVAYLIDEIDTITEHPRLLRSLHWGDSDYGACILAVLEEIATKDISKLEKIAEYVDLEESGTEGGIWNLKTWIR</sequence>
<name>A0A1M5CQV2_9FIRM</name>
<evidence type="ECO:0000259" key="1">
    <source>
        <dbReference type="Pfam" id="PF18865"/>
    </source>
</evidence>
<gene>
    <name evidence="2" type="ORF">SAMN02745133_03002</name>
</gene>
<evidence type="ECO:0000313" key="2">
    <source>
        <dbReference type="EMBL" id="SHF57120.1"/>
    </source>
</evidence>
<organism evidence="2 3">
    <name type="scientific">Desulforamulus putei DSM 12395</name>
    <dbReference type="NCBI Taxonomy" id="1121429"/>
    <lineage>
        <taxon>Bacteria</taxon>
        <taxon>Bacillati</taxon>
        <taxon>Bacillota</taxon>
        <taxon>Clostridia</taxon>
        <taxon>Eubacteriales</taxon>
        <taxon>Peptococcaceae</taxon>
        <taxon>Desulforamulus</taxon>
    </lineage>
</organism>
<evidence type="ECO:0000313" key="3">
    <source>
        <dbReference type="Proteomes" id="UP000184148"/>
    </source>
</evidence>
<dbReference type="EMBL" id="FQUY01000035">
    <property type="protein sequence ID" value="SHF57120.1"/>
    <property type="molecule type" value="Genomic_DNA"/>
</dbReference>